<sequence length="257" mass="29089">MGSCPSIQQFDLNLFTAHTEEKGVRLSASASGSQPSGNTRNDKILQTPSSNSKNKKSKKHDISDLYIGCDEYYEKVGIFSCTISCTLSTAQNGVVEERNDANEQPYYSASDSIPLIGCYSYNCALPDHQVSVHHSKGTKDLHFRNISVNMALNLVTQWILPWWRNPNWMRIKKGKLLIHHHYRGMIGTLLYLTASRPDLQFAICMCARYQARPTEKHLHAVKRIFRYLKGTVHGGLWYRRILPLALTAFADEDHAGC</sequence>
<comment type="caution">
    <text evidence="2">The sequence shown here is derived from an EMBL/GenBank/DDBJ whole genome shotgun (WGS) entry which is preliminary data.</text>
</comment>
<gene>
    <name evidence="2" type="ORF">Tco_1068234</name>
</gene>
<dbReference type="PANTHER" id="PTHR11439:SF509">
    <property type="entry name" value="RNA-DIRECTED DNA POLYMERASE"/>
    <property type="match status" value="1"/>
</dbReference>
<evidence type="ECO:0000313" key="3">
    <source>
        <dbReference type="Proteomes" id="UP001151760"/>
    </source>
</evidence>
<name>A0ABQ5HGW7_9ASTR</name>
<evidence type="ECO:0000313" key="2">
    <source>
        <dbReference type="EMBL" id="GJT86517.1"/>
    </source>
</evidence>
<keyword evidence="3" id="KW-1185">Reference proteome</keyword>
<dbReference type="EMBL" id="BQNB010019554">
    <property type="protein sequence ID" value="GJT86517.1"/>
    <property type="molecule type" value="Genomic_DNA"/>
</dbReference>
<evidence type="ECO:0008006" key="4">
    <source>
        <dbReference type="Google" id="ProtNLM"/>
    </source>
</evidence>
<reference evidence="2" key="1">
    <citation type="journal article" date="2022" name="Int. J. Mol. Sci.">
        <title>Draft Genome of Tanacetum Coccineum: Genomic Comparison of Closely Related Tanacetum-Family Plants.</title>
        <authorList>
            <person name="Yamashiro T."/>
            <person name="Shiraishi A."/>
            <person name="Nakayama K."/>
            <person name="Satake H."/>
        </authorList>
    </citation>
    <scope>NUCLEOTIDE SEQUENCE</scope>
</reference>
<organism evidence="2 3">
    <name type="scientific">Tanacetum coccineum</name>
    <dbReference type="NCBI Taxonomy" id="301880"/>
    <lineage>
        <taxon>Eukaryota</taxon>
        <taxon>Viridiplantae</taxon>
        <taxon>Streptophyta</taxon>
        <taxon>Embryophyta</taxon>
        <taxon>Tracheophyta</taxon>
        <taxon>Spermatophyta</taxon>
        <taxon>Magnoliopsida</taxon>
        <taxon>eudicotyledons</taxon>
        <taxon>Gunneridae</taxon>
        <taxon>Pentapetalae</taxon>
        <taxon>asterids</taxon>
        <taxon>campanulids</taxon>
        <taxon>Asterales</taxon>
        <taxon>Asteraceae</taxon>
        <taxon>Asteroideae</taxon>
        <taxon>Anthemideae</taxon>
        <taxon>Anthemidinae</taxon>
        <taxon>Tanacetum</taxon>
    </lineage>
</organism>
<dbReference type="PANTHER" id="PTHR11439">
    <property type="entry name" value="GAG-POL-RELATED RETROTRANSPOSON"/>
    <property type="match status" value="1"/>
</dbReference>
<feature type="region of interest" description="Disordered" evidence="1">
    <location>
        <begin position="25"/>
        <end position="57"/>
    </location>
</feature>
<dbReference type="Proteomes" id="UP001151760">
    <property type="component" value="Unassembled WGS sequence"/>
</dbReference>
<accession>A0ABQ5HGW7</accession>
<proteinExistence type="predicted"/>
<feature type="compositionally biased region" description="Polar residues" evidence="1">
    <location>
        <begin position="28"/>
        <end position="48"/>
    </location>
</feature>
<reference evidence="2" key="2">
    <citation type="submission" date="2022-01" db="EMBL/GenBank/DDBJ databases">
        <authorList>
            <person name="Yamashiro T."/>
            <person name="Shiraishi A."/>
            <person name="Satake H."/>
            <person name="Nakayama K."/>
        </authorList>
    </citation>
    <scope>NUCLEOTIDE SEQUENCE</scope>
</reference>
<evidence type="ECO:0000256" key="1">
    <source>
        <dbReference type="SAM" id="MobiDB-lite"/>
    </source>
</evidence>
<protein>
    <recommendedName>
        <fullName evidence="4">Reverse transcriptase Ty1/copia-type domain-containing protein</fullName>
    </recommendedName>
</protein>